<reference evidence="3" key="1">
    <citation type="submission" date="2019-06" db="EMBL/GenBank/DDBJ databases">
        <title>Draft genome sequence of the griseofulvin-producing fungus Xylaria cubensis strain G536.</title>
        <authorList>
            <person name="Mead M.E."/>
            <person name="Raja H.A."/>
            <person name="Steenwyk J.L."/>
            <person name="Knowles S.L."/>
            <person name="Oberlies N.H."/>
            <person name="Rokas A."/>
        </authorList>
    </citation>
    <scope>NUCLEOTIDE SEQUENCE [LARGE SCALE GENOMIC DNA]</scope>
    <source>
        <strain evidence="3">G536</strain>
    </source>
</reference>
<proteinExistence type="predicted"/>
<feature type="region of interest" description="Disordered" evidence="1">
    <location>
        <begin position="319"/>
        <end position="338"/>
    </location>
</feature>
<dbReference type="AlphaFoldDB" id="A0A553IB28"/>
<sequence length="667" mass="74339">MASEPRRPPTRTGSGSRPPTSRFQEGSMNDRASAAPPAQFMGPEQLKNYENQFYTKPPTMYEVRRPRPFSASGKLQGPTPPQHADSQDLQQQQQPQKHTVTHKKSMGFFGRVRDALFHRGGGQNGQAAPKEQDVRRKHSSLQEPVQNSQMPPPPRPQFLQHAGRTQSEVNIAQIFADAPGGTTGDRPSREDVLASYNQLMASGFFQSHAIQSTRHAAPAAAAGLGGRQAPGLPVDNQIAPRPPVRVTSIHATARPTSLSPMPARVPSPSPNPQGRNGRECTSATMAAPRTSLSSLFRPSIPELNTKESRYMLRGRKRTRGEYAPVSPEPQSSSSTSYFTQPLKRVAKKLREMPSSSSQLNEKAAIRKNSPVCVTQEPSDDLTSADGMLRLVPSISNGGSLHPNERPIRLHSPSPSPARPEMTAAGQGAQRSERPFHERAASATRTGRPRRTFSYVVTESPRGRRAAAERERERERERDVRFHLQRRGSSATRPDDNTSKVVTRSSRQTTRSPNPLGQWQRVSLEDTIIHRDSSDSTRSQWDWEWDQRQATEVQIASSPGANKLRKRPTQSPSPLRAVPDVNRSLPKTPERWHYSGKAYHLKDRGSRLELMTGVRHSEDSGKSYGKENDWRRVDADGDIDLLAYENPVPRENNFEEQQLHQWRIGNAL</sequence>
<feature type="compositionally biased region" description="Polar residues" evidence="1">
    <location>
        <begin position="11"/>
        <end position="27"/>
    </location>
</feature>
<evidence type="ECO:0000313" key="2">
    <source>
        <dbReference type="EMBL" id="TRX97403.1"/>
    </source>
</evidence>
<protein>
    <submittedName>
        <fullName evidence="2">Uncharacterized protein</fullName>
    </submittedName>
</protein>
<feature type="compositionally biased region" description="Basic and acidic residues" evidence="1">
    <location>
        <begin position="430"/>
        <end position="439"/>
    </location>
</feature>
<feature type="compositionally biased region" description="Low complexity" evidence="1">
    <location>
        <begin position="87"/>
        <end position="96"/>
    </location>
</feature>
<feature type="region of interest" description="Disordered" evidence="1">
    <location>
        <begin position="1"/>
        <end position="153"/>
    </location>
</feature>
<feature type="compositionally biased region" description="Basic and acidic residues" evidence="1">
    <location>
        <begin position="465"/>
        <end position="481"/>
    </location>
</feature>
<evidence type="ECO:0000313" key="3">
    <source>
        <dbReference type="Proteomes" id="UP000319160"/>
    </source>
</evidence>
<feature type="region of interest" description="Disordered" evidence="1">
    <location>
        <begin position="256"/>
        <end position="286"/>
    </location>
</feature>
<feature type="region of interest" description="Disordered" evidence="1">
    <location>
        <begin position="394"/>
        <end position="522"/>
    </location>
</feature>
<dbReference type="Proteomes" id="UP000319160">
    <property type="component" value="Unassembled WGS sequence"/>
</dbReference>
<dbReference type="EMBL" id="VFLP01000006">
    <property type="protein sequence ID" value="TRX97403.1"/>
    <property type="molecule type" value="Genomic_DNA"/>
</dbReference>
<accession>A0A553IB28</accession>
<comment type="caution">
    <text evidence="2">The sequence shown here is derived from an EMBL/GenBank/DDBJ whole genome shotgun (WGS) entry which is preliminary data.</text>
</comment>
<gene>
    <name evidence="2" type="ORF">FHL15_001681</name>
</gene>
<keyword evidence="3" id="KW-1185">Reference proteome</keyword>
<name>A0A553IB28_9PEZI</name>
<feature type="compositionally biased region" description="Polar residues" evidence="1">
    <location>
        <begin position="498"/>
        <end position="520"/>
    </location>
</feature>
<feature type="compositionally biased region" description="Low complexity" evidence="1">
    <location>
        <begin position="324"/>
        <end position="336"/>
    </location>
</feature>
<organism evidence="2 3">
    <name type="scientific">Xylaria flabelliformis</name>
    <dbReference type="NCBI Taxonomy" id="2512241"/>
    <lineage>
        <taxon>Eukaryota</taxon>
        <taxon>Fungi</taxon>
        <taxon>Dikarya</taxon>
        <taxon>Ascomycota</taxon>
        <taxon>Pezizomycotina</taxon>
        <taxon>Sordariomycetes</taxon>
        <taxon>Xylariomycetidae</taxon>
        <taxon>Xylariales</taxon>
        <taxon>Xylariaceae</taxon>
        <taxon>Xylaria</taxon>
    </lineage>
</organism>
<dbReference type="OrthoDB" id="5226996at2759"/>
<evidence type="ECO:0000256" key="1">
    <source>
        <dbReference type="SAM" id="MobiDB-lite"/>
    </source>
</evidence>
<feature type="region of interest" description="Disordered" evidence="1">
    <location>
        <begin position="553"/>
        <end position="590"/>
    </location>
</feature>